<dbReference type="GO" id="GO:0019843">
    <property type="term" value="F:rRNA binding"/>
    <property type="evidence" value="ECO:0007669"/>
    <property type="project" value="UniProtKB-UniRule"/>
</dbReference>
<keyword evidence="11" id="KW-1185">Reference proteome</keyword>
<dbReference type="PANTHER" id="PTHR48466">
    <property type="entry name" value="OS10G0509000 PROTEIN-RELATED"/>
    <property type="match status" value="1"/>
</dbReference>
<evidence type="ECO:0000256" key="4">
    <source>
        <dbReference type="ARBA" id="ARBA00022840"/>
    </source>
</evidence>
<dbReference type="HAMAP" id="MF_00092">
    <property type="entry name" value="MutS2"/>
    <property type="match status" value="1"/>
</dbReference>
<proteinExistence type="inferred from homology"/>
<evidence type="ECO:0000256" key="6">
    <source>
        <dbReference type="ARBA" id="ARBA00023125"/>
    </source>
</evidence>
<dbReference type="SUPFAM" id="SSF52540">
    <property type="entry name" value="P-loop containing nucleoside triphosphate hydrolases"/>
    <property type="match status" value="1"/>
</dbReference>
<dbReference type="SMART" id="SM00533">
    <property type="entry name" value="MUTSd"/>
    <property type="match status" value="1"/>
</dbReference>
<comment type="function">
    <text evidence="7">Acts as a ribosome collision sensor, splitting the ribosome into its 2 subunits. Detects stalled/collided 70S ribosomes which it binds and splits by an ATP-hydrolysis driven conformational change. Acts upstream of the ribosome quality control system (RQC), a ribosome-associated complex that mediates the extraction of incompletely synthesized nascent chains from stalled ribosomes and their subsequent degradation. Probably generates substrates for RQC.</text>
</comment>
<keyword evidence="5 7" id="KW-0694">RNA-binding</keyword>
<dbReference type="RefSeq" id="WP_106624110.1">
    <property type="nucleotide sequence ID" value="NZ_CP032819.1"/>
</dbReference>
<keyword evidence="6 7" id="KW-0238">DNA-binding</keyword>
<dbReference type="Pfam" id="PF01713">
    <property type="entry name" value="Smr"/>
    <property type="match status" value="1"/>
</dbReference>
<dbReference type="EC" id="3.6.4.-" evidence="7"/>
<name>A0A3Q9IQZ9_9BACT</name>
<feature type="compositionally biased region" description="Basic residues" evidence="8">
    <location>
        <begin position="643"/>
        <end position="656"/>
    </location>
</feature>
<keyword evidence="3 7" id="KW-0378">Hydrolase</keyword>
<dbReference type="InterPro" id="IPR005747">
    <property type="entry name" value="MutS2"/>
</dbReference>
<dbReference type="SUPFAM" id="SSF160443">
    <property type="entry name" value="SMR domain-like"/>
    <property type="match status" value="1"/>
</dbReference>
<feature type="domain" description="Smr" evidence="9">
    <location>
        <begin position="752"/>
        <end position="827"/>
    </location>
</feature>
<keyword evidence="4 7" id="KW-0067">ATP-binding</keyword>
<dbReference type="InterPro" id="IPR002625">
    <property type="entry name" value="Smr_dom"/>
</dbReference>
<dbReference type="GO" id="GO:0043023">
    <property type="term" value="F:ribosomal large subunit binding"/>
    <property type="evidence" value="ECO:0007669"/>
    <property type="project" value="UniProtKB-UniRule"/>
</dbReference>
<keyword evidence="2 7" id="KW-0547">Nucleotide-binding</keyword>
<evidence type="ECO:0000313" key="11">
    <source>
        <dbReference type="Proteomes" id="UP000270673"/>
    </source>
</evidence>
<dbReference type="InterPro" id="IPR027417">
    <property type="entry name" value="P-loop_NTPase"/>
</dbReference>
<evidence type="ECO:0000256" key="8">
    <source>
        <dbReference type="SAM" id="MobiDB-lite"/>
    </source>
</evidence>
<dbReference type="GO" id="GO:0072344">
    <property type="term" value="P:rescue of stalled ribosome"/>
    <property type="evidence" value="ECO:0007669"/>
    <property type="project" value="UniProtKB-UniRule"/>
</dbReference>
<dbReference type="GO" id="GO:0004519">
    <property type="term" value="F:endonuclease activity"/>
    <property type="evidence" value="ECO:0007669"/>
    <property type="project" value="UniProtKB-UniRule"/>
</dbReference>
<keyword evidence="7 10" id="KW-0255">Endonuclease</keyword>
<dbReference type="GO" id="GO:0016887">
    <property type="term" value="F:ATP hydrolysis activity"/>
    <property type="evidence" value="ECO:0007669"/>
    <property type="project" value="InterPro"/>
</dbReference>
<dbReference type="GO" id="GO:0006298">
    <property type="term" value="P:mismatch repair"/>
    <property type="evidence" value="ECO:0007669"/>
    <property type="project" value="InterPro"/>
</dbReference>
<organism evidence="10 11">
    <name type="scientific">Butyricimonas faecalis</name>
    <dbReference type="NCBI Taxonomy" id="2093856"/>
    <lineage>
        <taxon>Bacteria</taxon>
        <taxon>Pseudomonadati</taxon>
        <taxon>Bacteroidota</taxon>
        <taxon>Bacteroidia</taxon>
        <taxon>Bacteroidales</taxon>
        <taxon>Odoribacteraceae</taxon>
        <taxon>Butyricimonas</taxon>
    </lineage>
</organism>
<accession>A0A3Q9IQZ9</accession>
<dbReference type="Proteomes" id="UP000270673">
    <property type="component" value="Chromosome"/>
</dbReference>
<dbReference type="EC" id="3.1.-.-" evidence="7"/>
<comment type="similarity">
    <text evidence="7">Belongs to the DNA mismatch repair MutS family. MutS2 subfamily.</text>
</comment>
<dbReference type="SUPFAM" id="SSF48334">
    <property type="entry name" value="DNA repair protein MutS, domain III"/>
    <property type="match status" value="1"/>
</dbReference>
<evidence type="ECO:0000256" key="3">
    <source>
        <dbReference type="ARBA" id="ARBA00022801"/>
    </source>
</evidence>
<keyword evidence="7" id="KW-0540">Nuclease</keyword>
<dbReference type="GO" id="GO:0030983">
    <property type="term" value="F:mismatched DNA binding"/>
    <property type="evidence" value="ECO:0007669"/>
    <property type="project" value="InterPro"/>
</dbReference>
<dbReference type="InterPro" id="IPR000432">
    <property type="entry name" value="DNA_mismatch_repair_MutS_C"/>
</dbReference>
<dbReference type="Gene3D" id="3.30.1370.110">
    <property type="match status" value="1"/>
</dbReference>
<dbReference type="NCBIfam" id="TIGR01069">
    <property type="entry name" value="mutS2"/>
    <property type="match status" value="1"/>
</dbReference>
<dbReference type="KEGG" id="buy:D8S85_20465"/>
<comment type="function">
    <text evidence="7">Endonuclease that is involved in the suppression of homologous recombination and thus may have a key role in the control of bacterial genetic diversity.</text>
</comment>
<dbReference type="PANTHER" id="PTHR48466:SF2">
    <property type="entry name" value="OS10G0509000 PROTEIN"/>
    <property type="match status" value="1"/>
</dbReference>
<dbReference type="InterPro" id="IPR045076">
    <property type="entry name" value="MutS"/>
</dbReference>
<evidence type="ECO:0000313" key="10">
    <source>
        <dbReference type="EMBL" id="AZS31688.1"/>
    </source>
</evidence>
<protein>
    <recommendedName>
        <fullName evidence="7">Endonuclease MutS2</fullName>
        <ecNumber evidence="7">3.1.-.-</ecNumber>
    </recommendedName>
    <alternativeName>
        <fullName evidence="7">Ribosome-associated protein quality control-upstream factor</fullName>
        <shortName evidence="7">RQC-upstream factor</shortName>
        <shortName evidence="7">RqcU</shortName>
        <ecNumber evidence="7">3.6.4.-</ecNumber>
    </alternativeName>
</protein>
<evidence type="ECO:0000256" key="1">
    <source>
        <dbReference type="ARBA" id="ARBA00022730"/>
    </source>
</evidence>
<dbReference type="Pfam" id="PF00488">
    <property type="entry name" value="MutS_V"/>
    <property type="match status" value="1"/>
</dbReference>
<dbReference type="PIRSF" id="PIRSF005814">
    <property type="entry name" value="MutS_YshD"/>
    <property type="match status" value="1"/>
</dbReference>
<dbReference type="SMART" id="SM00463">
    <property type="entry name" value="SMR"/>
    <property type="match status" value="1"/>
</dbReference>
<dbReference type="AlphaFoldDB" id="A0A3Q9IQZ9"/>
<dbReference type="GO" id="GO:0140664">
    <property type="term" value="F:ATP-dependent DNA damage sensor activity"/>
    <property type="evidence" value="ECO:0007669"/>
    <property type="project" value="InterPro"/>
</dbReference>
<dbReference type="InterPro" id="IPR007696">
    <property type="entry name" value="DNA_mismatch_repair_MutS_core"/>
</dbReference>
<gene>
    <name evidence="7" type="primary">mutS2</name>
    <name evidence="7" type="synonym">rqcU</name>
    <name evidence="10" type="ORF">D8S85_20465</name>
</gene>
<dbReference type="SMART" id="SM00534">
    <property type="entry name" value="MUTSac"/>
    <property type="match status" value="1"/>
</dbReference>
<dbReference type="PROSITE" id="PS50828">
    <property type="entry name" value="SMR"/>
    <property type="match status" value="1"/>
</dbReference>
<sequence>MIYPENFESKIKFDKIRQLISNNCLSDMGRELVGNIKFSTDAGWIATSLAETSEFMRICQEEENFPVSYYHDARPFLLRVKVEGLFLEVNELVVLKNSLESLNAIMRFFNTKQEIYPHLVARAGDVRVFPYILQRLDSIVSKFGTIKDTASPALGNIRHSIAKKQSGISRRMQSLLQKAQEEGWVDKDSNIAIRDGRMVIPVPAAFKRKLNGIVHDESTTGKTSYIEPAEIIETNNEIRELQLEEKREITRILRQFADDLRPYIYDLIPAYDFMAFVDFARAKALFAIRVNAIVPLFEDTPSMLWYRAKHPLLYLSLKANGKDVVPLDLEINEDQRIILISGPNAGGKSVCLQTAGLLQYMFQCGVPVPVEESSKFGIFHKILIDMGDEQSLENDLSTYSSHLLNMKNFIRYASRDTLILIDEFGTGTEPMLGGAIAEAILNALNHNQTRGVITTHYTNLKHFASSAPGIANGAMLYDSHRMLPLFQLEIGKPGSSFAFEIAKKIGLPKEILDDAASKIGEDRVNFDKHLKEILRDKRYWEEKRKRIHENEKRLEEVLERYKKELDEASKLRKTIIQEAQEKAKELISGANKTIENTIRQIKESQAEKEQTRLARKTFEEEKLRLLASEEEEEERLKRKIEKLKNREKKQKEKGKRPQTSTPEEAAQQEQAPTFSKGDLVQLDNKTVGEIIEINEKNAVIALGGLMTTVKVERLSKISNSAAKKITQNRIPRPSSNYLENISQKRVDFKPEIDVRGLRGDEALMKVSEFIDTAVMLNMKDLRILHGIGTGALRQIIRDFLKTNPVVGSCGDEHVQMGGAGITVVKLDI</sequence>
<dbReference type="FunFam" id="3.40.50.300:FF:001531">
    <property type="entry name" value="Endonuclease MutS2"/>
    <property type="match status" value="1"/>
</dbReference>
<reference evidence="10 11" key="1">
    <citation type="submission" date="2018-10" db="EMBL/GenBank/DDBJ databases">
        <title>Butyricimonas faecalis sp. nov., isolated from human faeces and emended description of the genus Butyricimonas.</title>
        <authorList>
            <person name="Le Roy T."/>
            <person name="Van der Smissen P."/>
            <person name="Paquot A."/>
            <person name="Delzenne N."/>
            <person name="Muccioli G."/>
            <person name="Collet J.-F."/>
            <person name="Cani P.D."/>
        </authorList>
    </citation>
    <scope>NUCLEOTIDE SEQUENCE [LARGE SCALE GENOMIC DNA]</scope>
    <source>
        <strain evidence="10 11">H184</strain>
    </source>
</reference>
<feature type="region of interest" description="Disordered" evidence="8">
    <location>
        <begin position="643"/>
        <end position="677"/>
    </location>
</feature>
<dbReference type="InterPro" id="IPR036187">
    <property type="entry name" value="DNA_mismatch_repair_MutS_sf"/>
</dbReference>
<evidence type="ECO:0000256" key="5">
    <source>
        <dbReference type="ARBA" id="ARBA00022884"/>
    </source>
</evidence>
<comment type="subunit">
    <text evidence="7">Homodimer. Binds to stalled ribosomes, contacting rRNA.</text>
</comment>
<evidence type="ECO:0000256" key="2">
    <source>
        <dbReference type="ARBA" id="ARBA00022741"/>
    </source>
</evidence>
<dbReference type="Gene3D" id="3.40.50.300">
    <property type="entry name" value="P-loop containing nucleotide triphosphate hydrolases"/>
    <property type="match status" value="1"/>
</dbReference>
<dbReference type="OrthoDB" id="9808166at2"/>
<dbReference type="GO" id="GO:0005524">
    <property type="term" value="F:ATP binding"/>
    <property type="evidence" value="ECO:0007669"/>
    <property type="project" value="UniProtKB-UniRule"/>
</dbReference>
<evidence type="ECO:0000256" key="7">
    <source>
        <dbReference type="HAMAP-Rule" id="MF_00092"/>
    </source>
</evidence>
<dbReference type="GO" id="GO:0045910">
    <property type="term" value="P:negative regulation of DNA recombination"/>
    <property type="evidence" value="ECO:0007669"/>
    <property type="project" value="InterPro"/>
</dbReference>
<evidence type="ECO:0000259" key="9">
    <source>
        <dbReference type="PROSITE" id="PS50828"/>
    </source>
</evidence>
<dbReference type="EMBL" id="CP032819">
    <property type="protein sequence ID" value="AZS31688.1"/>
    <property type="molecule type" value="Genomic_DNA"/>
</dbReference>
<feature type="compositionally biased region" description="Polar residues" evidence="8">
    <location>
        <begin position="657"/>
        <end position="673"/>
    </location>
</feature>
<feature type="binding site" evidence="7">
    <location>
        <begin position="342"/>
        <end position="349"/>
    </location>
    <ligand>
        <name>ATP</name>
        <dbReference type="ChEBI" id="CHEBI:30616"/>
    </ligand>
</feature>
<dbReference type="InterPro" id="IPR036063">
    <property type="entry name" value="Smr_dom_sf"/>
</dbReference>
<keyword evidence="1 7" id="KW-0699">rRNA-binding</keyword>